<dbReference type="InterPro" id="IPR017871">
    <property type="entry name" value="ABC_transporter-like_CS"/>
</dbReference>
<dbReference type="GO" id="GO:0005524">
    <property type="term" value="F:ATP binding"/>
    <property type="evidence" value="ECO:0007669"/>
    <property type="project" value="UniProtKB-KW"/>
</dbReference>
<evidence type="ECO:0000256" key="5">
    <source>
        <dbReference type="ARBA" id="ARBA00022692"/>
    </source>
</evidence>
<evidence type="ECO:0000259" key="17">
    <source>
        <dbReference type="PROSITE" id="PS50990"/>
    </source>
</evidence>
<evidence type="ECO:0000256" key="8">
    <source>
        <dbReference type="ARBA" id="ARBA00022807"/>
    </source>
</evidence>
<comment type="function">
    <text evidence="13">May be involved in multidrug export. Transmembrane domains (TMD) form a pore in the cell membrane and the ATP-binding domain (NBD) is responsible for energy generation.</text>
</comment>
<keyword evidence="12 14" id="KW-0472">Membrane</keyword>
<keyword evidence="11 14" id="KW-1133">Transmembrane helix</keyword>
<feature type="domain" description="ABC transporter" evidence="15">
    <location>
        <begin position="479"/>
        <end position="714"/>
    </location>
</feature>
<dbReference type="InterPro" id="IPR036640">
    <property type="entry name" value="ABC1_TM_sf"/>
</dbReference>
<dbReference type="GO" id="GO:0016887">
    <property type="term" value="F:ATP hydrolysis activity"/>
    <property type="evidence" value="ECO:0007669"/>
    <property type="project" value="InterPro"/>
</dbReference>
<dbReference type="InterPro" id="IPR027417">
    <property type="entry name" value="P-loop_NTPase"/>
</dbReference>
<sequence>MKFIKQYDESDCGPACLTMLAIYFGKNTMISRVREWSKTDKEGTSLYGLIKGGEKLGINLTGVRADKISDIKKDELPVIAHIINEKGFMHFIIVEKVTDKNIFILDPAKGKEKLSFAEFEKLWTGVLMLVQNDYTYGYDNDVPSKMKLFGRIIQNNKFIIINILILSIIINLLGIAGAFYFKMLVDNIIPSQILKNLHILSIAILFLYIVNAFVSLIRYQASLNLSLKIDMSFMKDYYKHVLNLPIKFYETRKSGEILSRFSDISYIREALSSVTITLLVDTLMIIIGGIILFIQSSKLFYITLVLIPLYLIIGLSFRKILEKYNRLVMEQDANLSAYLIESFSGYPVIKSYVAENEVFKKGLTHFQKLIKRLYKLNLFTNIQLTLNSFMKMTTTLLILWMGSFLIMNNELSLGELLTFNALVIYYIAPIERLINLQPQIQSALVATQRYLDITDIKTEDEQRTNNKSKELDIHFKHQLELKNVSFKYNFKENVLKNINMNIPKNKKIAIIGESGSGKSTVAKLIDNFYIDYEGDIKIDNISVKDISKNSLRNIISFVTQKSFIFGATIKENLTIGINRKVSDTEINRACEIACADDFINELPQKINTQLHNGGSNLSGGQLQRIAIARAILRDTPILILDEATSSLDATIEKNILKNIEKFTESKTIILITHKLSNVTNADKIYLLKHGEIIEQGTHTELVKEKKDYYNLWLNQF</sequence>
<dbReference type="InterPro" id="IPR003593">
    <property type="entry name" value="AAA+_ATPase"/>
</dbReference>
<dbReference type="FunFam" id="3.40.50.300:FF:000221">
    <property type="entry name" value="Multidrug ABC transporter ATP-binding protein"/>
    <property type="match status" value="1"/>
</dbReference>
<organism evidence="18 19">
    <name type="scientific">Staphylococcus epidermidis</name>
    <dbReference type="NCBI Taxonomy" id="1282"/>
    <lineage>
        <taxon>Bacteria</taxon>
        <taxon>Bacillati</taxon>
        <taxon>Bacillota</taxon>
        <taxon>Bacilli</taxon>
        <taxon>Bacillales</taxon>
        <taxon>Staphylococcaceae</taxon>
        <taxon>Staphylococcus</taxon>
    </lineage>
</organism>
<dbReference type="PANTHER" id="PTHR43394">
    <property type="entry name" value="ATP-DEPENDENT PERMEASE MDL1, MITOCHONDRIAL"/>
    <property type="match status" value="1"/>
</dbReference>
<dbReference type="PANTHER" id="PTHR43394:SF1">
    <property type="entry name" value="ATP-BINDING CASSETTE SUB-FAMILY B MEMBER 10, MITOCHONDRIAL"/>
    <property type="match status" value="1"/>
</dbReference>
<proteinExistence type="predicted"/>
<dbReference type="InterPro" id="IPR005074">
    <property type="entry name" value="Peptidase_C39"/>
</dbReference>
<gene>
    <name evidence="18" type="ORF">CTJ08_11740</name>
</gene>
<feature type="domain" description="Peptidase C39" evidence="17">
    <location>
        <begin position="6"/>
        <end position="130"/>
    </location>
</feature>
<evidence type="ECO:0000256" key="13">
    <source>
        <dbReference type="ARBA" id="ARBA00025074"/>
    </source>
</evidence>
<feature type="transmembrane region" description="Helical" evidence="14">
    <location>
        <begin position="199"/>
        <end position="219"/>
    </location>
</feature>
<feature type="transmembrane region" description="Helical" evidence="14">
    <location>
        <begin position="158"/>
        <end position="179"/>
    </location>
</feature>
<keyword evidence="3" id="KW-1003">Cell membrane</keyword>
<dbReference type="CDD" id="cd18570">
    <property type="entry name" value="ABC_6TM_PCAT1_LagD_like"/>
    <property type="match status" value="1"/>
</dbReference>
<evidence type="ECO:0000313" key="18">
    <source>
        <dbReference type="EMBL" id="PIH09317.1"/>
    </source>
</evidence>
<dbReference type="InterPro" id="IPR039421">
    <property type="entry name" value="Type_1_exporter"/>
</dbReference>
<feature type="transmembrane region" description="Helical" evidence="14">
    <location>
        <begin position="299"/>
        <end position="317"/>
    </location>
</feature>
<dbReference type="AlphaFoldDB" id="A0AAE5V6D0"/>
<evidence type="ECO:0000256" key="3">
    <source>
        <dbReference type="ARBA" id="ARBA00022475"/>
    </source>
</evidence>
<dbReference type="SUPFAM" id="SSF90123">
    <property type="entry name" value="ABC transporter transmembrane region"/>
    <property type="match status" value="1"/>
</dbReference>
<dbReference type="GO" id="GO:0043214">
    <property type="term" value="F:ABC-type bacteriocin transporter activity"/>
    <property type="evidence" value="ECO:0007669"/>
    <property type="project" value="InterPro"/>
</dbReference>
<feature type="domain" description="ABC transmembrane type-1" evidence="16">
    <location>
        <begin position="163"/>
        <end position="442"/>
    </location>
</feature>
<comment type="subcellular location">
    <subcellularLocation>
        <location evidence="1">Cell membrane</location>
        <topology evidence="1">Multi-pass membrane protein</topology>
    </subcellularLocation>
</comment>
<evidence type="ECO:0000256" key="7">
    <source>
        <dbReference type="ARBA" id="ARBA00022801"/>
    </source>
</evidence>
<protein>
    <submittedName>
        <fullName evidence="18">Peptide cleavage/export ABC transporter</fullName>
    </submittedName>
</protein>
<dbReference type="NCBIfam" id="TIGR01193">
    <property type="entry name" value="bacteriocin_ABC"/>
    <property type="match status" value="1"/>
</dbReference>
<keyword evidence="6" id="KW-0547">Nucleotide-binding</keyword>
<dbReference type="Proteomes" id="UP000228502">
    <property type="component" value="Unassembled WGS sequence"/>
</dbReference>
<dbReference type="PROSITE" id="PS50990">
    <property type="entry name" value="PEPTIDASE_C39"/>
    <property type="match status" value="1"/>
</dbReference>
<evidence type="ECO:0000256" key="12">
    <source>
        <dbReference type="ARBA" id="ARBA00023136"/>
    </source>
</evidence>
<keyword evidence="7" id="KW-0378">Hydrolase</keyword>
<name>A0AAE5V6D0_STAEP</name>
<dbReference type="Gene3D" id="3.90.70.10">
    <property type="entry name" value="Cysteine proteinases"/>
    <property type="match status" value="1"/>
</dbReference>
<keyword evidence="9" id="KW-0067">ATP-binding</keyword>
<dbReference type="Pfam" id="PF00664">
    <property type="entry name" value="ABC_membrane"/>
    <property type="match status" value="1"/>
</dbReference>
<dbReference type="SMART" id="SM00382">
    <property type="entry name" value="AAA"/>
    <property type="match status" value="1"/>
</dbReference>
<evidence type="ECO:0000259" key="15">
    <source>
        <dbReference type="PROSITE" id="PS50893"/>
    </source>
</evidence>
<evidence type="ECO:0000256" key="2">
    <source>
        <dbReference type="ARBA" id="ARBA00022448"/>
    </source>
</evidence>
<evidence type="ECO:0000259" key="16">
    <source>
        <dbReference type="PROSITE" id="PS50929"/>
    </source>
</evidence>
<dbReference type="InterPro" id="IPR005897">
    <property type="entry name" value="Pept_C39_ABC_bacteriocin"/>
</dbReference>
<dbReference type="Pfam" id="PF00005">
    <property type="entry name" value="ABC_tran"/>
    <property type="match status" value="1"/>
</dbReference>
<dbReference type="GO" id="GO:0015421">
    <property type="term" value="F:ABC-type oligopeptide transporter activity"/>
    <property type="evidence" value="ECO:0007669"/>
    <property type="project" value="TreeGrafter"/>
</dbReference>
<keyword evidence="4" id="KW-0645">Protease</keyword>
<feature type="transmembrane region" description="Helical" evidence="14">
    <location>
        <begin position="270"/>
        <end position="293"/>
    </location>
</feature>
<evidence type="ECO:0000256" key="14">
    <source>
        <dbReference type="SAM" id="Phobius"/>
    </source>
</evidence>
<keyword evidence="8" id="KW-0788">Thiol protease</keyword>
<comment type="caution">
    <text evidence="18">The sequence shown here is derived from an EMBL/GenBank/DDBJ whole genome shotgun (WGS) entry which is preliminary data.</text>
</comment>
<dbReference type="SUPFAM" id="SSF52540">
    <property type="entry name" value="P-loop containing nucleoside triphosphate hydrolases"/>
    <property type="match status" value="1"/>
</dbReference>
<dbReference type="Pfam" id="PF03412">
    <property type="entry name" value="Peptidase_C39"/>
    <property type="match status" value="1"/>
</dbReference>
<reference evidence="18 19" key="1">
    <citation type="submission" date="2017-10" db="EMBL/GenBank/DDBJ databases">
        <title>genome sequences of Staph epi in chlorhexidine trial.</title>
        <authorList>
            <person name="Greninger A.L."/>
            <person name="Addetia A."/>
            <person name="Qin X."/>
            <person name="Zerr D."/>
        </authorList>
    </citation>
    <scope>NUCLEOTIDE SEQUENCE [LARGE SCALE GENOMIC DNA]</scope>
    <source>
        <strain evidence="18 19">SCH-17</strain>
    </source>
</reference>
<dbReference type="PROSITE" id="PS00211">
    <property type="entry name" value="ABC_TRANSPORTER_1"/>
    <property type="match status" value="1"/>
</dbReference>
<dbReference type="PROSITE" id="PS50929">
    <property type="entry name" value="ABC_TM1F"/>
    <property type="match status" value="1"/>
</dbReference>
<dbReference type="CDD" id="cd02418">
    <property type="entry name" value="Peptidase_C39B"/>
    <property type="match status" value="1"/>
</dbReference>
<dbReference type="GO" id="GO:0008234">
    <property type="term" value="F:cysteine-type peptidase activity"/>
    <property type="evidence" value="ECO:0007669"/>
    <property type="project" value="UniProtKB-KW"/>
</dbReference>
<dbReference type="EMBL" id="PEJG01000020">
    <property type="protein sequence ID" value="PIH09317.1"/>
    <property type="molecule type" value="Genomic_DNA"/>
</dbReference>
<accession>A0AAE5V6D0</accession>
<evidence type="ECO:0000256" key="6">
    <source>
        <dbReference type="ARBA" id="ARBA00022741"/>
    </source>
</evidence>
<keyword evidence="2" id="KW-0813">Transport</keyword>
<dbReference type="GO" id="GO:0005886">
    <property type="term" value="C:plasma membrane"/>
    <property type="evidence" value="ECO:0007669"/>
    <property type="project" value="UniProtKB-SubCell"/>
</dbReference>
<dbReference type="Gene3D" id="1.20.1560.10">
    <property type="entry name" value="ABC transporter type 1, transmembrane domain"/>
    <property type="match status" value="1"/>
</dbReference>
<evidence type="ECO:0000256" key="1">
    <source>
        <dbReference type="ARBA" id="ARBA00004651"/>
    </source>
</evidence>
<dbReference type="RefSeq" id="WP_002489556.1">
    <property type="nucleotide sequence ID" value="NZ_CP127870.1"/>
</dbReference>
<evidence type="ECO:0000256" key="9">
    <source>
        <dbReference type="ARBA" id="ARBA00022840"/>
    </source>
</evidence>
<dbReference type="PROSITE" id="PS50893">
    <property type="entry name" value="ABC_TRANSPORTER_2"/>
    <property type="match status" value="1"/>
</dbReference>
<keyword evidence="10" id="KW-1278">Translocase</keyword>
<dbReference type="Gene3D" id="3.40.50.300">
    <property type="entry name" value="P-loop containing nucleotide triphosphate hydrolases"/>
    <property type="match status" value="1"/>
</dbReference>
<dbReference type="InterPro" id="IPR003439">
    <property type="entry name" value="ABC_transporter-like_ATP-bd"/>
</dbReference>
<keyword evidence="5 14" id="KW-0812">Transmembrane</keyword>
<evidence type="ECO:0000256" key="4">
    <source>
        <dbReference type="ARBA" id="ARBA00022670"/>
    </source>
</evidence>
<evidence type="ECO:0000256" key="10">
    <source>
        <dbReference type="ARBA" id="ARBA00022967"/>
    </source>
</evidence>
<evidence type="ECO:0000313" key="19">
    <source>
        <dbReference type="Proteomes" id="UP000228502"/>
    </source>
</evidence>
<evidence type="ECO:0000256" key="11">
    <source>
        <dbReference type="ARBA" id="ARBA00022989"/>
    </source>
</evidence>
<dbReference type="InterPro" id="IPR011527">
    <property type="entry name" value="ABC1_TM_dom"/>
</dbReference>
<dbReference type="GO" id="GO:0006508">
    <property type="term" value="P:proteolysis"/>
    <property type="evidence" value="ECO:0007669"/>
    <property type="project" value="UniProtKB-KW"/>
</dbReference>
<feature type="transmembrane region" description="Helical" evidence="14">
    <location>
        <begin position="378"/>
        <end position="405"/>
    </location>
</feature>